<dbReference type="InterPro" id="IPR001789">
    <property type="entry name" value="Sig_transdc_resp-reg_receiver"/>
</dbReference>
<keyword evidence="6" id="KW-1185">Reference proteome</keyword>
<dbReference type="Gene3D" id="3.40.50.2300">
    <property type="match status" value="1"/>
</dbReference>
<dbReference type="PANTHER" id="PTHR43214">
    <property type="entry name" value="TWO-COMPONENT RESPONSE REGULATOR"/>
    <property type="match status" value="1"/>
</dbReference>
<dbReference type="PROSITE" id="PS00622">
    <property type="entry name" value="HTH_LUXR_1"/>
    <property type="match status" value="1"/>
</dbReference>
<dbReference type="Pfam" id="PF00196">
    <property type="entry name" value="GerE"/>
    <property type="match status" value="1"/>
</dbReference>
<proteinExistence type="predicted"/>
<dbReference type="CDD" id="cd06170">
    <property type="entry name" value="LuxR_C_like"/>
    <property type="match status" value="1"/>
</dbReference>
<dbReference type="Pfam" id="PF00072">
    <property type="entry name" value="Response_reg"/>
    <property type="match status" value="1"/>
</dbReference>
<dbReference type="PRINTS" id="PR00038">
    <property type="entry name" value="HTHLUXR"/>
</dbReference>
<feature type="domain" description="HTH luxR-type" evidence="3">
    <location>
        <begin position="125"/>
        <end position="190"/>
    </location>
</feature>
<dbReference type="InterPro" id="IPR000792">
    <property type="entry name" value="Tscrpt_reg_LuxR_C"/>
</dbReference>
<evidence type="ECO:0000256" key="1">
    <source>
        <dbReference type="ARBA" id="ARBA00023125"/>
    </source>
</evidence>
<feature type="modified residue" description="4-aspartylphosphate" evidence="2">
    <location>
        <position position="45"/>
    </location>
</feature>
<evidence type="ECO:0000313" key="6">
    <source>
        <dbReference type="Proteomes" id="UP001330812"/>
    </source>
</evidence>
<keyword evidence="1" id="KW-0238">DNA-binding</keyword>
<sequence length="192" mass="20248">MQAGAGVSAVLLDLEDDIRVVARVGSGDEVLAVARATRPDVVLLDVQMPRKNGLDVAAEVRAELPRCRVLMCTTFGRPGYLTRALAAGAAGFVVKDCPPEQLVDAVRRVHAGLRVIDPSLATESLTLGTSSLTDREREVLLACRDGSTVAAVAGRLHLSAGTVCNYLSSAMGKLEATTRAEAVRPADDRGWL</sequence>
<dbReference type="SUPFAM" id="SSF46894">
    <property type="entry name" value="C-terminal effector domain of the bipartite response regulators"/>
    <property type="match status" value="1"/>
</dbReference>
<gene>
    <name evidence="5" type="ORF">VSH64_07570</name>
</gene>
<dbReference type="InterPro" id="IPR011006">
    <property type="entry name" value="CheY-like_superfamily"/>
</dbReference>
<dbReference type="PANTHER" id="PTHR43214:SF42">
    <property type="entry name" value="TRANSCRIPTIONAL REGULATORY PROTEIN DESR"/>
    <property type="match status" value="1"/>
</dbReference>
<feature type="domain" description="Response regulatory" evidence="4">
    <location>
        <begin position="1"/>
        <end position="110"/>
    </location>
</feature>
<evidence type="ECO:0000259" key="3">
    <source>
        <dbReference type="PROSITE" id="PS50043"/>
    </source>
</evidence>
<accession>A0ABZ1IKQ5</accession>
<dbReference type="InterPro" id="IPR016032">
    <property type="entry name" value="Sig_transdc_resp-reg_C-effctor"/>
</dbReference>
<dbReference type="RefSeq" id="WP_326837919.1">
    <property type="nucleotide sequence ID" value="NZ_CP142149.1"/>
</dbReference>
<protein>
    <submittedName>
        <fullName evidence="5">Response regulator transcription factor</fullName>
    </submittedName>
</protein>
<dbReference type="SUPFAM" id="SSF52172">
    <property type="entry name" value="CheY-like"/>
    <property type="match status" value="1"/>
</dbReference>
<evidence type="ECO:0000259" key="4">
    <source>
        <dbReference type="PROSITE" id="PS50110"/>
    </source>
</evidence>
<evidence type="ECO:0000313" key="5">
    <source>
        <dbReference type="EMBL" id="WSE35114.1"/>
    </source>
</evidence>
<name>A0ABZ1IKQ5_9PSEU</name>
<dbReference type="InterPro" id="IPR039420">
    <property type="entry name" value="WalR-like"/>
</dbReference>
<dbReference type="PROSITE" id="PS50110">
    <property type="entry name" value="RESPONSE_REGULATORY"/>
    <property type="match status" value="1"/>
</dbReference>
<dbReference type="PROSITE" id="PS50043">
    <property type="entry name" value="HTH_LUXR_2"/>
    <property type="match status" value="1"/>
</dbReference>
<dbReference type="SMART" id="SM00421">
    <property type="entry name" value="HTH_LUXR"/>
    <property type="match status" value="1"/>
</dbReference>
<dbReference type="Proteomes" id="UP001330812">
    <property type="component" value="Chromosome"/>
</dbReference>
<dbReference type="SMART" id="SM00448">
    <property type="entry name" value="REC"/>
    <property type="match status" value="1"/>
</dbReference>
<reference evidence="5 6" key="1">
    <citation type="journal article" date="2015" name="Int. J. Syst. Evol. Microbiol.">
        <title>Amycolatopsis rhabdoformis sp. nov., an actinomycete isolated from a tropical forest soil.</title>
        <authorList>
            <person name="Souza W.R."/>
            <person name="Silva R.E."/>
            <person name="Goodfellow M."/>
            <person name="Busarakam K."/>
            <person name="Figueiro F.S."/>
            <person name="Ferreira D."/>
            <person name="Rodrigues-Filho E."/>
            <person name="Moraes L.A.B."/>
            <person name="Zucchi T.D."/>
        </authorList>
    </citation>
    <scope>NUCLEOTIDE SEQUENCE [LARGE SCALE GENOMIC DNA]</scope>
    <source>
        <strain evidence="5 6">NCIMB 14900</strain>
    </source>
</reference>
<dbReference type="EMBL" id="CP142149">
    <property type="protein sequence ID" value="WSE35114.1"/>
    <property type="molecule type" value="Genomic_DNA"/>
</dbReference>
<organism evidence="5 6">
    <name type="scientific">Amycolatopsis rhabdoformis</name>
    <dbReference type="NCBI Taxonomy" id="1448059"/>
    <lineage>
        <taxon>Bacteria</taxon>
        <taxon>Bacillati</taxon>
        <taxon>Actinomycetota</taxon>
        <taxon>Actinomycetes</taxon>
        <taxon>Pseudonocardiales</taxon>
        <taxon>Pseudonocardiaceae</taxon>
        <taxon>Amycolatopsis</taxon>
    </lineage>
</organism>
<evidence type="ECO:0000256" key="2">
    <source>
        <dbReference type="PROSITE-ProRule" id="PRU00169"/>
    </source>
</evidence>
<keyword evidence="2" id="KW-0597">Phosphoprotein</keyword>